<evidence type="ECO:0000256" key="1">
    <source>
        <dbReference type="SAM" id="MobiDB-lite"/>
    </source>
</evidence>
<organism evidence="2 3">
    <name type="scientific">Pseudomonas kielensis</name>
    <dbReference type="NCBI Taxonomy" id="2762577"/>
    <lineage>
        <taxon>Bacteria</taxon>
        <taxon>Pseudomonadati</taxon>
        <taxon>Pseudomonadota</taxon>
        <taxon>Gammaproteobacteria</taxon>
        <taxon>Pseudomonadales</taxon>
        <taxon>Pseudomonadaceae</taxon>
        <taxon>Pseudomonas</taxon>
    </lineage>
</organism>
<dbReference type="RefSeq" id="WP_185819289.1">
    <property type="nucleotide sequence ID" value="NZ_JACMYG010000058.1"/>
</dbReference>
<dbReference type="Proteomes" id="UP000526003">
    <property type="component" value="Unassembled WGS sequence"/>
</dbReference>
<sequence length="154" mass="16932">MKSFNDWLHHNDGEHYEALREEFFEGGGEPGGFLDWAETKYEVEVADVERKAAQLAGPNHSNEPARTTDVGDVAPPPILTEPLTIILEGGGLDVLNNSMKAFHALLRGAGLPLDEFKRLEKASHDADGKLAFWIGVEALKFLDAQKARRGAPKQ</sequence>
<protein>
    <submittedName>
        <fullName evidence="2">Uncharacterized protein</fullName>
    </submittedName>
</protein>
<proteinExistence type="predicted"/>
<dbReference type="AlphaFoldDB" id="A0A7X1GJE8"/>
<reference evidence="2 3" key="1">
    <citation type="submission" date="2020-08" db="EMBL/GenBank/DDBJ databases">
        <title>Pseudomonas sp. nov.</title>
        <authorList>
            <person name="Gieschler S."/>
            <person name="Fiedler G."/>
            <person name="Brinks E."/>
            <person name="Boehnlein C."/>
            <person name="Franz C.M.A.P."/>
            <person name="Kabisch J."/>
        </authorList>
    </citation>
    <scope>NUCLEOTIDE SEQUENCE [LARGE SCALE GENOMIC DNA]</scope>
    <source>
        <strain evidence="2 3">MBT-1</strain>
    </source>
</reference>
<feature type="region of interest" description="Disordered" evidence="1">
    <location>
        <begin position="54"/>
        <end position="74"/>
    </location>
</feature>
<keyword evidence="3" id="KW-1185">Reference proteome</keyword>
<gene>
    <name evidence="2" type="ORF">H7995_27625</name>
</gene>
<comment type="caution">
    <text evidence="2">The sequence shown here is derived from an EMBL/GenBank/DDBJ whole genome shotgun (WGS) entry which is preliminary data.</text>
</comment>
<accession>A0A7X1GJE8</accession>
<evidence type="ECO:0000313" key="2">
    <source>
        <dbReference type="EMBL" id="MBC2693552.1"/>
    </source>
</evidence>
<evidence type="ECO:0000313" key="3">
    <source>
        <dbReference type="Proteomes" id="UP000526003"/>
    </source>
</evidence>
<name>A0A7X1GJE8_9PSED</name>
<dbReference type="EMBL" id="JACMYG010000058">
    <property type="protein sequence ID" value="MBC2693552.1"/>
    <property type="molecule type" value="Genomic_DNA"/>
</dbReference>